<accession>A0AAV1CTJ4</accession>
<feature type="transmembrane region" description="Helical" evidence="6">
    <location>
        <begin position="254"/>
        <end position="275"/>
    </location>
</feature>
<dbReference type="Proteomes" id="UP001161247">
    <property type="component" value="Chromosome 3"/>
</dbReference>
<dbReference type="SUPFAM" id="SSF103481">
    <property type="entry name" value="Multidrug resistance efflux transporter EmrE"/>
    <property type="match status" value="2"/>
</dbReference>
<sequence>MTSNTKGWIPTVLMVVYHVIYAWMTIFLKLAAHDGMDLRVAVTYRFVFGAVSMVPIAFFFERKTRPKLTWKVLFFAFFCGLLGGALGQNLFLESLALTSATFASAMLNLMPATTFLIAVCTRLESVGWHTRAGKAKVFGTIIGIGGAMLFTFYKGPNITVWKTNVNLLNILPSHHQTSPKTQHSNQALGTILAFLCCASVSLWFIIQAKAAQYYPCPLSFTALMIVMALVLNLIATSCLQRDWNEWKLGWNIRLVAVAFSGIVGTTFMYCLLTIVIPMRGPLFVSAFNPLIVVIVAIVGSLILEEDLYLGSLLGGLLIICGLYIICWGKSKEIKMMANSIVPNEQPESSISSHERDKEGDV</sequence>
<dbReference type="GO" id="GO:0022857">
    <property type="term" value="F:transmembrane transporter activity"/>
    <property type="evidence" value="ECO:0007669"/>
    <property type="project" value="InterPro"/>
</dbReference>
<reference evidence="8" key="1">
    <citation type="submission" date="2023-03" db="EMBL/GenBank/DDBJ databases">
        <authorList>
            <person name="Julca I."/>
        </authorList>
    </citation>
    <scope>NUCLEOTIDE SEQUENCE</scope>
</reference>
<keyword evidence="9" id="KW-1185">Reference proteome</keyword>
<feature type="transmembrane region" description="Helical" evidence="6">
    <location>
        <begin position="308"/>
        <end position="326"/>
    </location>
</feature>
<comment type="subcellular location">
    <subcellularLocation>
        <location evidence="1 6">Membrane</location>
        <topology evidence="1 6">Multi-pass membrane protein</topology>
    </subcellularLocation>
</comment>
<name>A0AAV1CTJ4_OLDCO</name>
<feature type="transmembrane region" description="Helical" evidence="6">
    <location>
        <begin position="213"/>
        <end position="234"/>
    </location>
</feature>
<feature type="transmembrane region" description="Helical" evidence="6">
    <location>
        <begin position="12"/>
        <end position="30"/>
    </location>
</feature>
<evidence type="ECO:0000256" key="6">
    <source>
        <dbReference type="RuleBase" id="RU363077"/>
    </source>
</evidence>
<organism evidence="8 9">
    <name type="scientific">Oldenlandia corymbosa var. corymbosa</name>
    <dbReference type="NCBI Taxonomy" id="529605"/>
    <lineage>
        <taxon>Eukaryota</taxon>
        <taxon>Viridiplantae</taxon>
        <taxon>Streptophyta</taxon>
        <taxon>Embryophyta</taxon>
        <taxon>Tracheophyta</taxon>
        <taxon>Spermatophyta</taxon>
        <taxon>Magnoliopsida</taxon>
        <taxon>eudicotyledons</taxon>
        <taxon>Gunneridae</taxon>
        <taxon>Pentapetalae</taxon>
        <taxon>asterids</taxon>
        <taxon>lamiids</taxon>
        <taxon>Gentianales</taxon>
        <taxon>Rubiaceae</taxon>
        <taxon>Rubioideae</taxon>
        <taxon>Spermacoceae</taxon>
        <taxon>Hedyotis-Oldenlandia complex</taxon>
        <taxon>Oldenlandia</taxon>
    </lineage>
</organism>
<evidence type="ECO:0000259" key="7">
    <source>
        <dbReference type="Pfam" id="PF00892"/>
    </source>
</evidence>
<evidence type="ECO:0000313" key="8">
    <source>
        <dbReference type="EMBL" id="CAI9098498.1"/>
    </source>
</evidence>
<keyword evidence="4 6" id="KW-1133">Transmembrane helix</keyword>
<evidence type="ECO:0000256" key="3">
    <source>
        <dbReference type="ARBA" id="ARBA00022692"/>
    </source>
</evidence>
<feature type="transmembrane region" description="Helical" evidence="6">
    <location>
        <begin position="72"/>
        <end position="91"/>
    </location>
</feature>
<feature type="domain" description="EamA" evidence="7">
    <location>
        <begin position="188"/>
        <end position="325"/>
    </location>
</feature>
<evidence type="ECO:0000256" key="4">
    <source>
        <dbReference type="ARBA" id="ARBA00022989"/>
    </source>
</evidence>
<feature type="transmembrane region" description="Helical" evidence="6">
    <location>
        <begin position="103"/>
        <end position="123"/>
    </location>
</feature>
<evidence type="ECO:0000256" key="2">
    <source>
        <dbReference type="ARBA" id="ARBA00007635"/>
    </source>
</evidence>
<dbReference type="Pfam" id="PF00892">
    <property type="entry name" value="EamA"/>
    <property type="match status" value="2"/>
</dbReference>
<evidence type="ECO:0000256" key="1">
    <source>
        <dbReference type="ARBA" id="ARBA00004141"/>
    </source>
</evidence>
<gene>
    <name evidence="8" type="ORF">OLC1_LOCUS8691</name>
</gene>
<dbReference type="AlphaFoldDB" id="A0AAV1CTJ4"/>
<keyword evidence="3 6" id="KW-0812">Transmembrane</keyword>
<feature type="transmembrane region" description="Helical" evidence="6">
    <location>
        <begin position="282"/>
        <end position="302"/>
    </location>
</feature>
<dbReference type="EMBL" id="OX459120">
    <property type="protein sequence ID" value="CAI9098498.1"/>
    <property type="molecule type" value="Genomic_DNA"/>
</dbReference>
<feature type="transmembrane region" description="Helical" evidence="6">
    <location>
        <begin position="135"/>
        <end position="153"/>
    </location>
</feature>
<feature type="transmembrane region" description="Helical" evidence="6">
    <location>
        <begin position="42"/>
        <end position="60"/>
    </location>
</feature>
<evidence type="ECO:0000313" key="9">
    <source>
        <dbReference type="Proteomes" id="UP001161247"/>
    </source>
</evidence>
<proteinExistence type="inferred from homology"/>
<comment type="similarity">
    <text evidence="2 6">Belongs to the drug/metabolite transporter (DMT) superfamily. Plant drug/metabolite exporter (P-DME) (TC 2.A.7.4) family.</text>
</comment>
<dbReference type="InterPro" id="IPR030184">
    <property type="entry name" value="WAT1-related"/>
</dbReference>
<feature type="transmembrane region" description="Helical" evidence="6">
    <location>
        <begin position="187"/>
        <end position="206"/>
    </location>
</feature>
<dbReference type="InterPro" id="IPR000620">
    <property type="entry name" value="EamA_dom"/>
</dbReference>
<protein>
    <recommendedName>
        <fullName evidence="6">WAT1-related protein</fullName>
    </recommendedName>
</protein>
<dbReference type="GO" id="GO:0016020">
    <property type="term" value="C:membrane"/>
    <property type="evidence" value="ECO:0007669"/>
    <property type="project" value="UniProtKB-SubCell"/>
</dbReference>
<evidence type="ECO:0000256" key="5">
    <source>
        <dbReference type="ARBA" id="ARBA00023136"/>
    </source>
</evidence>
<dbReference type="PANTHER" id="PTHR31218">
    <property type="entry name" value="WAT1-RELATED PROTEIN"/>
    <property type="match status" value="1"/>
</dbReference>
<keyword evidence="5 6" id="KW-0472">Membrane</keyword>
<feature type="domain" description="EamA" evidence="7">
    <location>
        <begin position="12"/>
        <end position="150"/>
    </location>
</feature>
<dbReference type="InterPro" id="IPR037185">
    <property type="entry name" value="EmrE-like"/>
</dbReference>